<dbReference type="AlphaFoldDB" id="A0A0B5QMC2"/>
<feature type="domain" description="YqaJ viral recombinase" evidence="2">
    <location>
        <begin position="8"/>
        <end position="101"/>
    </location>
</feature>
<dbReference type="STRING" id="1520.LF65_02594"/>
<name>A0A0B5QMC2_CLOBE</name>
<gene>
    <name evidence="3" type="ORF">LF65_02594</name>
</gene>
<protein>
    <recommendedName>
        <fullName evidence="2">YqaJ viral recombinase domain-containing protein</fullName>
    </recommendedName>
</protein>
<dbReference type="Proteomes" id="UP000031866">
    <property type="component" value="Chromosome"/>
</dbReference>
<sequence length="180" mass="21460">MVNENFEGIYGNEIGIILGVNKNKSMKELHLEKFEKMCKNKEESYKEKEINYWSDTIKEIICKEFTIRSGKKVRKELKIATDEEYSFMHCKVDRRIVGENSILICIIYSGNGPEDVIDYNVLFECQHDMRVTKTDKCYVACLINDKEFEFKEVLRDEKIIYKIINEEKKFYCYVKDQLQI</sequence>
<organism evidence="3 4">
    <name type="scientific">Clostridium beijerinckii</name>
    <name type="common">Clostridium MP</name>
    <dbReference type="NCBI Taxonomy" id="1520"/>
    <lineage>
        <taxon>Bacteria</taxon>
        <taxon>Bacillati</taxon>
        <taxon>Bacillota</taxon>
        <taxon>Clostridia</taxon>
        <taxon>Eubacteriales</taxon>
        <taxon>Clostridiaceae</taxon>
        <taxon>Clostridium</taxon>
    </lineage>
</organism>
<dbReference type="InterPro" id="IPR011604">
    <property type="entry name" value="PDDEXK-like_dom_sf"/>
</dbReference>
<evidence type="ECO:0000259" key="2">
    <source>
        <dbReference type="Pfam" id="PF09588"/>
    </source>
</evidence>
<evidence type="ECO:0000256" key="1">
    <source>
        <dbReference type="ARBA" id="ARBA00022801"/>
    </source>
</evidence>
<dbReference type="InterPro" id="IPR011335">
    <property type="entry name" value="Restrct_endonuc-II-like"/>
</dbReference>
<evidence type="ECO:0000313" key="4">
    <source>
        <dbReference type="Proteomes" id="UP000031866"/>
    </source>
</evidence>
<reference evidence="4" key="1">
    <citation type="submission" date="2014-12" db="EMBL/GenBank/DDBJ databases">
        <title>Genome sequence of Clostridium beijerinckii strain 59B.</title>
        <authorList>
            <person name="Little G.T."/>
            <person name="Minton N.P."/>
        </authorList>
    </citation>
    <scope>NUCLEOTIDE SEQUENCE [LARGE SCALE GENOMIC DNA]</scope>
    <source>
        <strain evidence="4">59B</strain>
    </source>
</reference>
<dbReference type="EMBL" id="CP010086">
    <property type="protein sequence ID" value="AJG99167.1"/>
    <property type="molecule type" value="Genomic_DNA"/>
</dbReference>
<dbReference type="Gene3D" id="3.90.320.10">
    <property type="match status" value="1"/>
</dbReference>
<dbReference type="Pfam" id="PF09588">
    <property type="entry name" value="YqaJ"/>
    <property type="match status" value="1"/>
</dbReference>
<evidence type="ECO:0000313" key="3">
    <source>
        <dbReference type="EMBL" id="AJG99167.1"/>
    </source>
</evidence>
<dbReference type="KEGG" id="cbei:LF65_02594"/>
<dbReference type="SUPFAM" id="SSF52980">
    <property type="entry name" value="Restriction endonuclease-like"/>
    <property type="match status" value="1"/>
</dbReference>
<dbReference type="GO" id="GO:0016787">
    <property type="term" value="F:hydrolase activity"/>
    <property type="evidence" value="ECO:0007669"/>
    <property type="project" value="UniProtKB-KW"/>
</dbReference>
<accession>A0A0B5QMC2</accession>
<keyword evidence="1" id="KW-0378">Hydrolase</keyword>
<dbReference type="RefSeq" id="WP_052482834.1">
    <property type="nucleotide sequence ID" value="NZ_CP010086.2"/>
</dbReference>
<proteinExistence type="predicted"/>
<dbReference type="InterPro" id="IPR019080">
    <property type="entry name" value="YqaJ_viral_recombinase"/>
</dbReference>